<dbReference type="InterPro" id="IPR037278">
    <property type="entry name" value="ARFGAP/RecO"/>
</dbReference>
<evidence type="ECO:0000256" key="2">
    <source>
        <dbReference type="SAM" id="Coils"/>
    </source>
</evidence>
<evidence type="ECO:0000256" key="3">
    <source>
        <dbReference type="SAM" id="MobiDB-lite"/>
    </source>
</evidence>
<protein>
    <recommendedName>
        <fullName evidence="8">Arf-GAP domain-containing protein</fullName>
    </recommendedName>
</protein>
<dbReference type="OrthoDB" id="10266696at2759"/>
<keyword evidence="7" id="KW-1185">Reference proteome</keyword>
<evidence type="ECO:0008006" key="8">
    <source>
        <dbReference type="Google" id="ProtNLM"/>
    </source>
</evidence>
<keyword evidence="1" id="KW-0479">Metal-binding</keyword>
<name>G0WEB0_NAUDC</name>
<organism evidence="6 7">
    <name type="scientific">Naumovozyma dairenensis (strain ATCC 10597 / BCRC 20456 / CBS 421 / NBRC 0211 / NRRL Y-12639)</name>
    <name type="common">Saccharomyces dairenensis</name>
    <dbReference type="NCBI Taxonomy" id="1071378"/>
    <lineage>
        <taxon>Eukaryota</taxon>
        <taxon>Fungi</taxon>
        <taxon>Dikarya</taxon>
        <taxon>Ascomycota</taxon>
        <taxon>Saccharomycotina</taxon>
        <taxon>Saccharomycetes</taxon>
        <taxon>Saccharomycetales</taxon>
        <taxon>Saccharomycetaceae</taxon>
        <taxon>Naumovozyma</taxon>
    </lineage>
</organism>
<proteinExistence type="predicted"/>
<evidence type="ECO:0000259" key="4">
    <source>
        <dbReference type="PROSITE" id="PS50030"/>
    </source>
</evidence>
<evidence type="ECO:0000256" key="1">
    <source>
        <dbReference type="PROSITE-ProRule" id="PRU00288"/>
    </source>
</evidence>
<dbReference type="Proteomes" id="UP000000689">
    <property type="component" value="Chromosome 7"/>
</dbReference>
<dbReference type="EMBL" id="HE580273">
    <property type="protein sequence ID" value="CCD26121.2"/>
    <property type="molecule type" value="Genomic_DNA"/>
</dbReference>
<feature type="compositionally biased region" description="Low complexity" evidence="3">
    <location>
        <begin position="261"/>
        <end position="273"/>
    </location>
</feature>
<feature type="region of interest" description="Disordered" evidence="3">
    <location>
        <begin position="166"/>
        <end position="201"/>
    </location>
</feature>
<dbReference type="GO" id="GO:0008270">
    <property type="term" value="F:zinc ion binding"/>
    <property type="evidence" value="ECO:0007669"/>
    <property type="project" value="UniProtKB-KW"/>
</dbReference>
<dbReference type="OMA" id="ASWNMGI"/>
<dbReference type="eggNOG" id="KOG0703">
    <property type="taxonomic scope" value="Eukaryota"/>
</dbReference>
<keyword evidence="2" id="KW-0175">Coiled coil</keyword>
<dbReference type="PROSITE" id="PS50115">
    <property type="entry name" value="ARFGAP"/>
    <property type="match status" value="1"/>
</dbReference>
<dbReference type="GO" id="GO:0005737">
    <property type="term" value="C:cytoplasm"/>
    <property type="evidence" value="ECO:0007669"/>
    <property type="project" value="TreeGrafter"/>
</dbReference>
<dbReference type="AlphaFoldDB" id="G0WEB0"/>
<accession>G0WEB0</accession>
<dbReference type="PRINTS" id="PR00405">
    <property type="entry name" value="REVINTRACTNG"/>
</dbReference>
<dbReference type="GO" id="GO:0005096">
    <property type="term" value="F:GTPase activator activity"/>
    <property type="evidence" value="ECO:0007669"/>
    <property type="project" value="InterPro"/>
</dbReference>
<dbReference type="RefSeq" id="XP_003671364.2">
    <property type="nucleotide sequence ID" value="XM_003671316.2"/>
</dbReference>
<feature type="compositionally biased region" description="Basic and acidic residues" evidence="3">
    <location>
        <begin position="166"/>
        <end position="177"/>
    </location>
</feature>
<dbReference type="FunFam" id="1.10.220.150:FF:000027">
    <property type="entry name" value="Gts1p"/>
    <property type="match status" value="1"/>
</dbReference>
<feature type="region of interest" description="Disordered" evidence="3">
    <location>
        <begin position="1"/>
        <end position="30"/>
    </location>
</feature>
<keyword evidence="1" id="KW-0863">Zinc-finger</keyword>
<feature type="domain" description="Arf-GAP" evidence="5">
    <location>
        <begin position="37"/>
        <end position="164"/>
    </location>
</feature>
<dbReference type="GeneID" id="11495621"/>
<feature type="region of interest" description="Disordered" evidence="3">
    <location>
        <begin position="250"/>
        <end position="293"/>
    </location>
</feature>
<dbReference type="Pfam" id="PF01412">
    <property type="entry name" value="ArfGap"/>
    <property type="match status" value="1"/>
</dbReference>
<feature type="compositionally biased region" description="Low complexity" evidence="3">
    <location>
        <begin position="190"/>
        <end position="199"/>
    </location>
</feature>
<dbReference type="SUPFAM" id="SSF46934">
    <property type="entry name" value="UBA-like"/>
    <property type="match status" value="1"/>
</dbReference>
<reference evidence="6 7" key="1">
    <citation type="journal article" date="2011" name="Proc. Natl. Acad. Sci. U.S.A.">
        <title>Evolutionary erosion of yeast sex chromosomes by mating-type switching accidents.</title>
        <authorList>
            <person name="Gordon J.L."/>
            <person name="Armisen D."/>
            <person name="Proux-Wera E."/>
            <person name="Oheigeartaigh S.S."/>
            <person name="Byrne K.P."/>
            <person name="Wolfe K.H."/>
        </authorList>
    </citation>
    <scope>NUCLEOTIDE SEQUENCE [LARGE SCALE GENOMIC DNA]</scope>
    <source>
        <strain evidence="7">ATCC 10597 / BCRC 20456 / CBS 421 / NBRC 0211 / NRRL Y-12639</strain>
    </source>
</reference>
<gene>
    <name evidence="6" type="primary">NDAI0G03440</name>
    <name evidence="6" type="ordered locus">NDAI_0G03440</name>
</gene>
<dbReference type="HOGENOM" id="CLU_031494_1_0_1"/>
<dbReference type="SUPFAM" id="SSF57863">
    <property type="entry name" value="ArfGap/RecO-like zinc finger"/>
    <property type="match status" value="1"/>
</dbReference>
<dbReference type="Gene3D" id="1.10.8.10">
    <property type="entry name" value="DNA helicase RuvA subunit, C-terminal domain"/>
    <property type="match status" value="1"/>
</dbReference>
<dbReference type="PANTHER" id="PTHR45705:SF9">
    <property type="entry name" value="PROTEIN GTS1"/>
    <property type="match status" value="1"/>
</dbReference>
<dbReference type="PANTHER" id="PTHR45705">
    <property type="entry name" value="FI20236P1"/>
    <property type="match status" value="1"/>
</dbReference>
<dbReference type="PROSITE" id="PS50030">
    <property type="entry name" value="UBA"/>
    <property type="match status" value="1"/>
</dbReference>
<dbReference type="InterPro" id="IPR015940">
    <property type="entry name" value="UBA"/>
</dbReference>
<evidence type="ECO:0000313" key="7">
    <source>
        <dbReference type="Proteomes" id="UP000000689"/>
    </source>
</evidence>
<dbReference type="KEGG" id="ndi:NDAI_0G03440"/>
<dbReference type="InterPro" id="IPR001164">
    <property type="entry name" value="ArfGAP_dom"/>
</dbReference>
<dbReference type="InterPro" id="IPR038508">
    <property type="entry name" value="ArfGAP_dom_sf"/>
</dbReference>
<sequence length="425" mass="48159">MARFTSGRTNNNHHHGHGHGHGHGNNNLKKIRSPNIESELKDLLNAPENSNKCGECGSAYPTWCSLNLGIFLCGRCASVHRKILNNREDDVFSKIKSLSLDRWYDDDIDSFSKLGGNKGNNQFWNPKREPFPFDGDDDKSIVEHFIRDKYIVGKFRYDDVKPEDFGNKDDFDTDHRSYSRRSSYDDTDDYGYSRSTDSSNRGFKYSRQLEELRDMGYNSNISRIKDTLERTHGNINKTIDILERYDSTSSFSRETSHHTTAHSTAPSSSGSGAINNPPLPKRRSTLSGPQPAVFDGSTDIASLVAQQTAAVGAGAAGLVPGSVQQYYDPATGMIYVDQQQYMLAMQLQQQQQQQQQQQHVLQAQLQQQQQAVPQMGMQFQQVPTGLPIIYNGVQIFPNNPQYQQLLMLQQQQQQQQKQQNMGYFQ</sequence>
<dbReference type="SMART" id="SM00165">
    <property type="entry name" value="UBA"/>
    <property type="match status" value="1"/>
</dbReference>
<evidence type="ECO:0000259" key="5">
    <source>
        <dbReference type="PROSITE" id="PS50115"/>
    </source>
</evidence>
<dbReference type="Gene3D" id="1.10.220.150">
    <property type="entry name" value="Arf GTPase activating protein"/>
    <property type="match status" value="1"/>
</dbReference>
<dbReference type="SMART" id="SM00105">
    <property type="entry name" value="ArfGap"/>
    <property type="match status" value="1"/>
</dbReference>
<evidence type="ECO:0000313" key="6">
    <source>
        <dbReference type="EMBL" id="CCD26121.2"/>
    </source>
</evidence>
<dbReference type="CDD" id="cd08204">
    <property type="entry name" value="ArfGap"/>
    <property type="match status" value="1"/>
</dbReference>
<dbReference type="InterPro" id="IPR051718">
    <property type="entry name" value="ARF_GTPase-activating"/>
</dbReference>
<dbReference type="InterPro" id="IPR009060">
    <property type="entry name" value="UBA-like_sf"/>
</dbReference>
<feature type="coiled-coil region" evidence="2">
    <location>
        <begin position="344"/>
        <end position="371"/>
    </location>
</feature>
<feature type="domain" description="UBA" evidence="4">
    <location>
        <begin position="195"/>
        <end position="245"/>
    </location>
</feature>
<keyword evidence="1" id="KW-0862">Zinc</keyword>
<feature type="compositionally biased region" description="Basic residues" evidence="3">
    <location>
        <begin position="11"/>
        <end position="22"/>
    </location>
</feature>